<protein>
    <recommendedName>
        <fullName evidence="1">HTH cro/C1-type domain-containing protein</fullName>
    </recommendedName>
</protein>
<organism evidence="2 3">
    <name type="scientific">Novipirellula rosea</name>
    <dbReference type="NCBI Taxonomy" id="1031540"/>
    <lineage>
        <taxon>Bacteria</taxon>
        <taxon>Pseudomonadati</taxon>
        <taxon>Planctomycetota</taxon>
        <taxon>Planctomycetia</taxon>
        <taxon>Pirellulales</taxon>
        <taxon>Pirellulaceae</taxon>
        <taxon>Novipirellula</taxon>
    </lineage>
</organism>
<accession>A0ABP8M861</accession>
<gene>
    <name evidence="2" type="ORF">GCM10023156_06860</name>
</gene>
<dbReference type="SMART" id="SM00530">
    <property type="entry name" value="HTH_XRE"/>
    <property type="match status" value="1"/>
</dbReference>
<dbReference type="PROSITE" id="PS50943">
    <property type="entry name" value="HTH_CROC1"/>
    <property type="match status" value="1"/>
</dbReference>
<dbReference type="RefSeq" id="WP_345319411.1">
    <property type="nucleotide sequence ID" value="NZ_BAABGA010000009.1"/>
</dbReference>
<dbReference type="SUPFAM" id="SSF47413">
    <property type="entry name" value="lambda repressor-like DNA-binding domains"/>
    <property type="match status" value="1"/>
</dbReference>
<keyword evidence="3" id="KW-1185">Reference proteome</keyword>
<reference evidence="3" key="1">
    <citation type="journal article" date="2019" name="Int. J. Syst. Evol. Microbiol.">
        <title>The Global Catalogue of Microorganisms (GCM) 10K type strain sequencing project: providing services to taxonomists for standard genome sequencing and annotation.</title>
        <authorList>
            <consortium name="The Broad Institute Genomics Platform"/>
            <consortium name="The Broad Institute Genome Sequencing Center for Infectious Disease"/>
            <person name="Wu L."/>
            <person name="Ma J."/>
        </authorList>
    </citation>
    <scope>NUCLEOTIDE SEQUENCE [LARGE SCALE GENOMIC DNA]</scope>
    <source>
        <strain evidence="3">JCM 17759</strain>
    </source>
</reference>
<dbReference type="EMBL" id="BAABGA010000009">
    <property type="protein sequence ID" value="GAA4446224.1"/>
    <property type="molecule type" value="Genomic_DNA"/>
</dbReference>
<evidence type="ECO:0000313" key="3">
    <source>
        <dbReference type="Proteomes" id="UP001500840"/>
    </source>
</evidence>
<comment type="caution">
    <text evidence="2">The sequence shown here is derived from an EMBL/GenBank/DDBJ whole genome shotgun (WGS) entry which is preliminary data.</text>
</comment>
<dbReference type="Gene3D" id="1.10.260.40">
    <property type="entry name" value="lambda repressor-like DNA-binding domains"/>
    <property type="match status" value="1"/>
</dbReference>
<dbReference type="InterPro" id="IPR010982">
    <property type="entry name" value="Lambda_DNA-bd_dom_sf"/>
</dbReference>
<evidence type="ECO:0000259" key="1">
    <source>
        <dbReference type="PROSITE" id="PS50943"/>
    </source>
</evidence>
<evidence type="ECO:0000313" key="2">
    <source>
        <dbReference type="EMBL" id="GAA4446224.1"/>
    </source>
</evidence>
<sequence length="191" mass="21495">MSIHIDAETEEIERQLAEAKSFVESLLPTTEAEIEEARRCLGSTPIEVPESLRSAEDLYEKFQGDDFYEDLPRKEARNQSLGCVVRVLRTERRLTIEAVSQKAGVGMPTLEAIEEDPTFVPRPLVVSKLAKFFRLSPNKLALLASLRTDSAEEGLETSLEVAACSGKNFSELTRSQKKYFHQFVKQLRSST</sequence>
<dbReference type="Proteomes" id="UP001500840">
    <property type="component" value="Unassembled WGS sequence"/>
</dbReference>
<feature type="domain" description="HTH cro/C1-type" evidence="1">
    <location>
        <begin position="85"/>
        <end position="140"/>
    </location>
</feature>
<proteinExistence type="predicted"/>
<dbReference type="InterPro" id="IPR001387">
    <property type="entry name" value="Cro/C1-type_HTH"/>
</dbReference>
<dbReference type="Pfam" id="PF13560">
    <property type="entry name" value="HTH_31"/>
    <property type="match status" value="1"/>
</dbReference>
<name>A0ABP8M861_9BACT</name>